<name>A0A8D8W6D5_9HEMI</name>
<protein>
    <submittedName>
        <fullName evidence="2">Uncharacterized protein</fullName>
    </submittedName>
</protein>
<dbReference type="EMBL" id="HBUF01154004">
    <property type="protein sequence ID" value="CAG6648763.1"/>
    <property type="molecule type" value="Transcribed_RNA"/>
</dbReference>
<accession>A0A8D8W6D5</accession>
<evidence type="ECO:0000313" key="2">
    <source>
        <dbReference type="EMBL" id="CAG6648763.1"/>
    </source>
</evidence>
<keyword evidence="1" id="KW-0472">Membrane</keyword>
<keyword evidence="1" id="KW-0812">Transmembrane</keyword>
<sequence length="111" mass="13097">MCRFLFLLKKFVQSMDRNTDTYDNVRLILKDITNQNELTFCGFELNAGFETYLVILHVTIHHGTYYYLVRMTVPTYLVILVYPTRLPNCNILEYLLTLYSIILILFVLTSS</sequence>
<reference evidence="2" key="1">
    <citation type="submission" date="2021-05" db="EMBL/GenBank/DDBJ databases">
        <authorList>
            <person name="Alioto T."/>
            <person name="Alioto T."/>
            <person name="Gomez Garrido J."/>
        </authorList>
    </citation>
    <scope>NUCLEOTIDE SEQUENCE</scope>
</reference>
<organism evidence="2">
    <name type="scientific">Cacopsylla melanoneura</name>
    <dbReference type="NCBI Taxonomy" id="428564"/>
    <lineage>
        <taxon>Eukaryota</taxon>
        <taxon>Metazoa</taxon>
        <taxon>Ecdysozoa</taxon>
        <taxon>Arthropoda</taxon>
        <taxon>Hexapoda</taxon>
        <taxon>Insecta</taxon>
        <taxon>Pterygota</taxon>
        <taxon>Neoptera</taxon>
        <taxon>Paraneoptera</taxon>
        <taxon>Hemiptera</taxon>
        <taxon>Sternorrhyncha</taxon>
        <taxon>Psylloidea</taxon>
        <taxon>Psyllidae</taxon>
        <taxon>Psyllinae</taxon>
        <taxon>Cacopsylla</taxon>
    </lineage>
</organism>
<keyword evidence="1" id="KW-1133">Transmembrane helix</keyword>
<dbReference type="AlphaFoldDB" id="A0A8D8W6D5"/>
<feature type="transmembrane region" description="Helical" evidence="1">
    <location>
        <begin position="91"/>
        <end position="109"/>
    </location>
</feature>
<proteinExistence type="predicted"/>
<evidence type="ECO:0000256" key="1">
    <source>
        <dbReference type="SAM" id="Phobius"/>
    </source>
</evidence>